<name>A0AAV4TYM8_CAEEX</name>
<dbReference type="EMBL" id="BPLR01011936">
    <property type="protein sequence ID" value="GIY50082.1"/>
    <property type="molecule type" value="Genomic_DNA"/>
</dbReference>
<proteinExistence type="predicted"/>
<comment type="caution">
    <text evidence="2">The sequence shown here is derived from an EMBL/GenBank/DDBJ whole genome shotgun (WGS) entry which is preliminary data.</text>
</comment>
<evidence type="ECO:0000313" key="3">
    <source>
        <dbReference type="Proteomes" id="UP001054945"/>
    </source>
</evidence>
<feature type="region of interest" description="Disordered" evidence="1">
    <location>
        <begin position="21"/>
        <end position="42"/>
    </location>
</feature>
<sequence>MTIEAWQSKLLVPQSMENITPSKDSNFSPSARMLPSAHDSGLKETRNKMIRSHCAGIGCNISSVQRLFQLEEQEPGFTWSAPCISI</sequence>
<dbReference type="AlphaFoldDB" id="A0AAV4TYM8"/>
<evidence type="ECO:0000256" key="1">
    <source>
        <dbReference type="SAM" id="MobiDB-lite"/>
    </source>
</evidence>
<protein>
    <submittedName>
        <fullName evidence="2">Uncharacterized protein</fullName>
    </submittedName>
</protein>
<reference evidence="2 3" key="1">
    <citation type="submission" date="2021-06" db="EMBL/GenBank/DDBJ databases">
        <title>Caerostris extrusa draft genome.</title>
        <authorList>
            <person name="Kono N."/>
            <person name="Arakawa K."/>
        </authorList>
    </citation>
    <scope>NUCLEOTIDE SEQUENCE [LARGE SCALE GENOMIC DNA]</scope>
</reference>
<organism evidence="2 3">
    <name type="scientific">Caerostris extrusa</name>
    <name type="common">Bark spider</name>
    <name type="synonym">Caerostris bankana</name>
    <dbReference type="NCBI Taxonomy" id="172846"/>
    <lineage>
        <taxon>Eukaryota</taxon>
        <taxon>Metazoa</taxon>
        <taxon>Ecdysozoa</taxon>
        <taxon>Arthropoda</taxon>
        <taxon>Chelicerata</taxon>
        <taxon>Arachnida</taxon>
        <taxon>Araneae</taxon>
        <taxon>Araneomorphae</taxon>
        <taxon>Entelegynae</taxon>
        <taxon>Araneoidea</taxon>
        <taxon>Araneidae</taxon>
        <taxon>Caerostris</taxon>
    </lineage>
</organism>
<dbReference type="Proteomes" id="UP001054945">
    <property type="component" value="Unassembled WGS sequence"/>
</dbReference>
<evidence type="ECO:0000313" key="2">
    <source>
        <dbReference type="EMBL" id="GIY50082.1"/>
    </source>
</evidence>
<keyword evidence="3" id="KW-1185">Reference proteome</keyword>
<gene>
    <name evidence="2" type="ORF">CEXT_266071</name>
</gene>
<accession>A0AAV4TYM8</accession>